<dbReference type="GO" id="GO:0018279">
    <property type="term" value="P:protein N-linked glycosylation via asparagine"/>
    <property type="evidence" value="ECO:0007669"/>
    <property type="project" value="TreeGrafter"/>
</dbReference>
<evidence type="ECO:0000256" key="3">
    <source>
        <dbReference type="ARBA" id="ARBA00004922"/>
    </source>
</evidence>
<protein>
    <recommendedName>
        <fullName evidence="5 11">Dolichyl-diphosphooligosaccharide--protein glycosyltransferase subunit 1</fullName>
    </recommendedName>
</protein>
<accession>A0A5S6QV26</accession>
<keyword evidence="10 11" id="KW-0472">Membrane</keyword>
<evidence type="ECO:0000256" key="1">
    <source>
        <dbReference type="ARBA" id="ARBA00002791"/>
    </source>
</evidence>
<evidence type="ECO:0000256" key="5">
    <source>
        <dbReference type="ARBA" id="ARBA00017611"/>
    </source>
</evidence>
<organism evidence="13 14">
    <name type="scientific">Trichuris muris</name>
    <name type="common">Mouse whipworm</name>
    <dbReference type="NCBI Taxonomy" id="70415"/>
    <lineage>
        <taxon>Eukaryota</taxon>
        <taxon>Metazoa</taxon>
        <taxon>Ecdysozoa</taxon>
        <taxon>Nematoda</taxon>
        <taxon>Enoplea</taxon>
        <taxon>Dorylaimia</taxon>
        <taxon>Trichinellida</taxon>
        <taxon>Trichuridae</taxon>
        <taxon>Trichuris</taxon>
    </lineage>
</organism>
<proteinExistence type="inferred from homology"/>
<evidence type="ECO:0000256" key="11">
    <source>
        <dbReference type="RuleBase" id="RU361143"/>
    </source>
</evidence>
<comment type="function">
    <text evidence="1 11">Subunit of the oligosaccharyl transferase (OST) complex that catalyzes the initial transfer of a defined glycan (Glc(3)Man(9)GlcNAc(2) in eukaryotes) from the lipid carrier dolichol-pyrophosphate to an asparagine residue within an Asn-X-Ser/Thr consensus motif in nascent polypeptide chains, the first step in protein N-glycosylation. N-glycosylation occurs cotranslationally and the complex associates with the Sec61 complex at the channel-forming translocon complex that mediates protein translocation across the endoplasmic reticulum (ER). All subunits are required for a maximal enzyme activity.</text>
</comment>
<sequence>MKRLVIVCCLALFNVLTIVATDAVGTIDDKGFSVVYVSRTLDLSTQIVKEKLLIDLEVDGSNAGKLPGQFFLAYEKDDFDHISFFEARLNDKVTILNTSVADLKRKKTKCMKIDIPYTTDKKIRLNVEVMYTGQLKPYPAYITQKEKQFAVYVGSHYIYLPYPVKKQKLIVRLYSEGIPESYSKRVQPVARSGRTITYGPYENIPAYKSEYLNIHFETNAPFLVVASHERILEISHWGNIAVEENLEVQHRGAILKGPFSRLDYQRDHRESRPSVHQFTMLLPASASDVYYRDSIGNISTSMLRHLSDAVQLLVQPRFPLFGGWKTAYTIGYNVPSYEYLFHSGDRFCLRMRLIDHLFDNFVDENFVLKIILPEEAKDVEFHAPYPVTKGDTERHYTYLDTVGRPVIVIKKSNMIEHHIQDFKLYYTWPRSKIIREPMMISVAVLVLFFTIIIGVRLDFTISKNASEEGQLKLDELTDSIGELHDQRTVACEQWADAIEKYCTNKDMALLAAARKKAEQELKSSTQQINDLQAQLKSISSDAAERVASIQRLDRSVRESLSAWQQEVERYVAGKIGRQAYQETAANFRSKINDGMEKNVHMLYSI</sequence>
<dbReference type="InterPro" id="IPR007676">
    <property type="entry name" value="Ribophorin_I"/>
</dbReference>
<dbReference type="PANTHER" id="PTHR21049:SF0">
    <property type="entry name" value="DOLICHYL-DIPHOSPHOOLIGOSACCHARIDE--PROTEIN GLYCOSYLTRANSFERASE SUBUNIT 1"/>
    <property type="match status" value="1"/>
</dbReference>
<dbReference type="AlphaFoldDB" id="A0A5S6QV26"/>
<feature type="signal peptide" evidence="11">
    <location>
        <begin position="1"/>
        <end position="23"/>
    </location>
</feature>
<keyword evidence="9 11" id="KW-1133">Transmembrane helix</keyword>
<comment type="similarity">
    <text evidence="4 11">Belongs to the OST1 family.</text>
</comment>
<comment type="pathway">
    <text evidence="3 11">Protein modification; protein glycosylation.</text>
</comment>
<keyword evidence="7 11" id="KW-0732">Signal</keyword>
<dbReference type="PANTHER" id="PTHR21049">
    <property type="entry name" value="RIBOPHORIN I"/>
    <property type="match status" value="1"/>
</dbReference>
<keyword evidence="6 11" id="KW-0812">Transmembrane</keyword>
<evidence type="ECO:0000256" key="12">
    <source>
        <dbReference type="SAM" id="Coils"/>
    </source>
</evidence>
<keyword evidence="8 11" id="KW-0256">Endoplasmic reticulum</keyword>
<dbReference type="STRING" id="70415.A0A5S6QV26"/>
<dbReference type="WBParaSite" id="TMUE_3000010984.1">
    <property type="protein sequence ID" value="TMUE_3000010984.1"/>
    <property type="gene ID" value="WBGene00285036"/>
</dbReference>
<dbReference type="Proteomes" id="UP000046395">
    <property type="component" value="Unassembled WGS sequence"/>
</dbReference>
<evidence type="ECO:0000313" key="13">
    <source>
        <dbReference type="Proteomes" id="UP000046395"/>
    </source>
</evidence>
<comment type="subcellular location">
    <subcellularLocation>
        <location evidence="2 11">Endoplasmic reticulum membrane</location>
        <topology evidence="2 11">Single-pass type I membrane protein</topology>
    </subcellularLocation>
</comment>
<comment type="subunit">
    <text evidence="11">Component of the oligosaccharyltransferase (OST) complex.</text>
</comment>
<evidence type="ECO:0000256" key="7">
    <source>
        <dbReference type="ARBA" id="ARBA00022729"/>
    </source>
</evidence>
<reference evidence="14" key="1">
    <citation type="submission" date="2019-12" db="UniProtKB">
        <authorList>
            <consortium name="WormBaseParasite"/>
        </authorList>
    </citation>
    <scope>IDENTIFICATION</scope>
</reference>
<dbReference type="UniPathway" id="UPA00378"/>
<dbReference type="GO" id="GO:0008250">
    <property type="term" value="C:oligosaccharyltransferase complex"/>
    <property type="evidence" value="ECO:0007669"/>
    <property type="project" value="UniProtKB-UniRule"/>
</dbReference>
<keyword evidence="12" id="KW-0175">Coiled coil</keyword>
<evidence type="ECO:0000256" key="10">
    <source>
        <dbReference type="ARBA" id="ARBA00023136"/>
    </source>
</evidence>
<evidence type="ECO:0000256" key="6">
    <source>
        <dbReference type="ARBA" id="ARBA00022692"/>
    </source>
</evidence>
<evidence type="ECO:0000256" key="9">
    <source>
        <dbReference type="ARBA" id="ARBA00022989"/>
    </source>
</evidence>
<dbReference type="Pfam" id="PF04597">
    <property type="entry name" value="Ribophorin_I"/>
    <property type="match status" value="1"/>
</dbReference>
<evidence type="ECO:0000256" key="4">
    <source>
        <dbReference type="ARBA" id="ARBA00008905"/>
    </source>
</evidence>
<feature type="coiled-coil region" evidence="12">
    <location>
        <begin position="507"/>
        <end position="541"/>
    </location>
</feature>
<evidence type="ECO:0000313" key="14">
    <source>
        <dbReference type="WBParaSite" id="TMUE_3000010984.1"/>
    </source>
</evidence>
<name>A0A5S6QV26_TRIMR</name>
<evidence type="ECO:0000256" key="8">
    <source>
        <dbReference type="ARBA" id="ARBA00022824"/>
    </source>
</evidence>
<keyword evidence="13" id="KW-1185">Reference proteome</keyword>
<feature type="chain" id="PRO_5024476917" description="Dolichyl-diphosphooligosaccharide--protein glycosyltransferase subunit 1" evidence="11">
    <location>
        <begin position="24"/>
        <end position="605"/>
    </location>
</feature>
<evidence type="ECO:0000256" key="2">
    <source>
        <dbReference type="ARBA" id="ARBA00004115"/>
    </source>
</evidence>
<feature type="transmembrane region" description="Helical" evidence="11">
    <location>
        <begin position="438"/>
        <end position="457"/>
    </location>
</feature>